<name>A0A9D5BWL7_9LILI</name>
<dbReference type="EMBL" id="JAGGNH010000010">
    <property type="protein sequence ID" value="KAJ0962053.1"/>
    <property type="molecule type" value="Genomic_DNA"/>
</dbReference>
<protein>
    <recommendedName>
        <fullName evidence="3">Phosphatidic acid phosphatase type 2/haloperoxidase domain-containing protein</fullName>
    </recommendedName>
</protein>
<dbReference type="Proteomes" id="UP001085076">
    <property type="component" value="Miscellaneous, Linkage group lg10"/>
</dbReference>
<accession>A0A9D5BWL7</accession>
<keyword evidence="2" id="KW-1185">Reference proteome</keyword>
<proteinExistence type="predicted"/>
<dbReference type="OrthoDB" id="10266771at2759"/>
<dbReference type="AlphaFoldDB" id="A0A9D5BWL7"/>
<gene>
    <name evidence="1" type="ORF">J5N97_029881</name>
</gene>
<reference evidence="1" key="2">
    <citation type="journal article" date="2022" name="Hortic Res">
        <title>The genome of Dioscorea zingiberensis sheds light on the biosynthesis, origin and evolution of the medicinally important diosgenin saponins.</title>
        <authorList>
            <person name="Li Y."/>
            <person name="Tan C."/>
            <person name="Li Z."/>
            <person name="Guo J."/>
            <person name="Li S."/>
            <person name="Chen X."/>
            <person name="Wang C."/>
            <person name="Dai X."/>
            <person name="Yang H."/>
            <person name="Song W."/>
            <person name="Hou L."/>
            <person name="Xu J."/>
            <person name="Tong Z."/>
            <person name="Xu A."/>
            <person name="Yuan X."/>
            <person name="Wang W."/>
            <person name="Yang Q."/>
            <person name="Chen L."/>
            <person name="Sun Z."/>
            <person name="Wang K."/>
            <person name="Pan B."/>
            <person name="Chen J."/>
            <person name="Bao Y."/>
            <person name="Liu F."/>
            <person name="Qi X."/>
            <person name="Gang D.R."/>
            <person name="Wen J."/>
            <person name="Li J."/>
        </authorList>
    </citation>
    <scope>NUCLEOTIDE SEQUENCE</scope>
    <source>
        <strain evidence="1">Dzin_1.0</strain>
    </source>
</reference>
<reference evidence="1" key="1">
    <citation type="submission" date="2021-03" db="EMBL/GenBank/DDBJ databases">
        <authorList>
            <person name="Li Z."/>
            <person name="Yang C."/>
        </authorList>
    </citation>
    <scope>NUCLEOTIDE SEQUENCE</scope>
    <source>
        <strain evidence="1">Dzin_1.0</strain>
        <tissue evidence="1">Leaf</tissue>
    </source>
</reference>
<dbReference type="SUPFAM" id="SSF48317">
    <property type="entry name" value="Acid phosphatase/Vanadium-dependent haloperoxidase"/>
    <property type="match status" value="1"/>
</dbReference>
<dbReference type="PANTHER" id="PTHR14969">
    <property type="entry name" value="SPHINGOSINE-1-PHOSPHATE PHOSPHOHYDROLASE"/>
    <property type="match status" value="1"/>
</dbReference>
<dbReference type="InterPro" id="IPR036938">
    <property type="entry name" value="PAP2/HPO_sf"/>
</dbReference>
<dbReference type="PANTHER" id="PTHR14969:SF13">
    <property type="entry name" value="AT30094P"/>
    <property type="match status" value="1"/>
</dbReference>
<evidence type="ECO:0000313" key="2">
    <source>
        <dbReference type="Proteomes" id="UP001085076"/>
    </source>
</evidence>
<sequence>MDAAARGPLLRRVVDIDTVLSLRIHSFFLFVPRSILKVLEVSGDGRLWLPLLFSLLPLAPSSPCLALLLGSLLDLLLIGLLKHLVRPRPIYNKGMSLAFAVDQWSFPSGHSSRVFFLASFLSLSSASIDLGSSRIWDFLRGF</sequence>
<dbReference type="GO" id="GO:0042392">
    <property type="term" value="F:sphingosine-1-phosphate phosphatase activity"/>
    <property type="evidence" value="ECO:0007669"/>
    <property type="project" value="TreeGrafter"/>
</dbReference>
<evidence type="ECO:0000313" key="1">
    <source>
        <dbReference type="EMBL" id="KAJ0962053.1"/>
    </source>
</evidence>
<organism evidence="1 2">
    <name type="scientific">Dioscorea zingiberensis</name>
    <dbReference type="NCBI Taxonomy" id="325984"/>
    <lineage>
        <taxon>Eukaryota</taxon>
        <taxon>Viridiplantae</taxon>
        <taxon>Streptophyta</taxon>
        <taxon>Embryophyta</taxon>
        <taxon>Tracheophyta</taxon>
        <taxon>Spermatophyta</taxon>
        <taxon>Magnoliopsida</taxon>
        <taxon>Liliopsida</taxon>
        <taxon>Dioscoreales</taxon>
        <taxon>Dioscoreaceae</taxon>
        <taxon>Dioscorea</taxon>
    </lineage>
</organism>
<comment type="caution">
    <text evidence="1">The sequence shown here is derived from an EMBL/GenBank/DDBJ whole genome shotgun (WGS) entry which is preliminary data.</text>
</comment>
<evidence type="ECO:0008006" key="3">
    <source>
        <dbReference type="Google" id="ProtNLM"/>
    </source>
</evidence>